<proteinExistence type="predicted"/>
<keyword evidence="2" id="KW-1185">Reference proteome</keyword>
<dbReference type="Proteomes" id="UP000233387">
    <property type="component" value="Unassembled WGS sequence"/>
</dbReference>
<evidence type="ECO:0000313" key="2">
    <source>
        <dbReference type="Proteomes" id="UP000233387"/>
    </source>
</evidence>
<reference evidence="1 2" key="1">
    <citation type="submission" date="2017-06" db="EMBL/GenBank/DDBJ databases">
        <title>Raineya orbicola gen. nov., sp. nov. a slightly thermophilic bacterium of the phylum Bacteroidetes and the description of Raineyaceae fam. nov.</title>
        <authorList>
            <person name="Albuquerque L."/>
            <person name="Polonia A.R.M."/>
            <person name="Barroso C."/>
            <person name="Froufe H.J.C."/>
            <person name="Lage O."/>
            <person name="Lobo-Da-Cunha A."/>
            <person name="Egas C."/>
            <person name="Da Costa M.S."/>
        </authorList>
    </citation>
    <scope>NUCLEOTIDE SEQUENCE [LARGE SCALE GENOMIC DNA]</scope>
    <source>
        <strain evidence="1 2">SPSPC-11</strain>
    </source>
</reference>
<dbReference type="AlphaFoldDB" id="A0A2N3I9D2"/>
<name>A0A2N3I9D2_9BACT</name>
<evidence type="ECO:0000313" key="1">
    <source>
        <dbReference type="EMBL" id="PKQ66895.1"/>
    </source>
</evidence>
<protein>
    <recommendedName>
        <fullName evidence="3">6-bladed beta-propeller</fullName>
    </recommendedName>
</protein>
<dbReference type="PROSITE" id="PS51257">
    <property type="entry name" value="PROKAR_LIPOPROTEIN"/>
    <property type="match status" value="1"/>
</dbReference>
<comment type="caution">
    <text evidence="1">The sequence shown here is derived from an EMBL/GenBank/DDBJ whole genome shotgun (WGS) entry which is preliminary data.</text>
</comment>
<gene>
    <name evidence="1" type="ORF">Rain11_2236</name>
</gene>
<evidence type="ECO:0008006" key="3">
    <source>
        <dbReference type="Google" id="ProtNLM"/>
    </source>
</evidence>
<organism evidence="1 2">
    <name type="scientific">Raineya orbicola</name>
    <dbReference type="NCBI Taxonomy" id="2016530"/>
    <lineage>
        <taxon>Bacteria</taxon>
        <taxon>Pseudomonadati</taxon>
        <taxon>Bacteroidota</taxon>
        <taxon>Cytophagia</taxon>
        <taxon>Cytophagales</taxon>
        <taxon>Raineyaceae</taxon>
        <taxon>Raineya</taxon>
    </lineage>
</organism>
<accession>A0A2N3I9D2</accession>
<sequence>MNRKKWGLFFILLVCSCNSQDTNTFLRKELNFEVSQKILLQTEHNYPGLETALFGFLKNDSITFSFIAGNLKTLLKYDKKGNLIYKLGKKYIEKDFQLPNLSPVGFDFYGDTTFLLFPNKNIFKIHQNKVIKKITLQVPSDFIISRSNIFYYIPKYSQFILSCGKNYENMRDYFSKNSPISLFDADGNLVKNICNYPKEYVQDGKYFHTSLTTTKGFIEKDYIYLFFDNFSEIFQYDLSGNLIKTIKLPESKYRNTTFKFSKNGYDELSQKEKSNIKNDAYIGGISKVKNKDIFFYSFYSHQKNKIILCKYDLNKNIFSETILPPIASFISLFPNTFHNDKVYFLSLNSQSDDVYIYEVQMD</sequence>
<dbReference type="OrthoDB" id="9766564at2"/>
<dbReference type="EMBL" id="NKXO01000040">
    <property type="protein sequence ID" value="PKQ66895.1"/>
    <property type="molecule type" value="Genomic_DNA"/>
</dbReference>
<dbReference type="RefSeq" id="WP_101359500.1">
    <property type="nucleotide sequence ID" value="NZ_NKXO01000040.1"/>
</dbReference>